<dbReference type="Pfam" id="PF01154">
    <property type="entry name" value="HMG_CoA_synt_N"/>
    <property type="match status" value="1"/>
</dbReference>
<evidence type="ECO:0000313" key="9">
    <source>
        <dbReference type="Proteomes" id="UP000664521"/>
    </source>
</evidence>
<dbReference type="EMBL" id="CAJPDS010000161">
    <property type="protein sequence ID" value="CAF9940741.1"/>
    <property type="molecule type" value="Genomic_DNA"/>
</dbReference>
<feature type="active site" description="Proton donor/acceptor" evidence="3">
    <location>
        <position position="86"/>
    </location>
</feature>
<comment type="function">
    <text evidence="5">Catalyzes the condensation of acetyl-CoA with acetoacetyl-CoA to form HMG-CoA.</text>
</comment>
<dbReference type="FunFam" id="3.40.47.10:FF:000008">
    <property type="entry name" value="3-hydroxy-3-methylglutaryl coenzyme A synthase"/>
    <property type="match status" value="1"/>
</dbReference>
<organism evidence="8 9">
    <name type="scientific">Heterodermia speciosa</name>
    <dbReference type="NCBI Taxonomy" id="116794"/>
    <lineage>
        <taxon>Eukaryota</taxon>
        <taxon>Fungi</taxon>
        <taxon>Dikarya</taxon>
        <taxon>Ascomycota</taxon>
        <taxon>Pezizomycotina</taxon>
        <taxon>Lecanoromycetes</taxon>
        <taxon>OSLEUM clade</taxon>
        <taxon>Lecanoromycetidae</taxon>
        <taxon>Caliciales</taxon>
        <taxon>Physciaceae</taxon>
        <taxon>Heterodermia</taxon>
    </lineage>
</organism>
<evidence type="ECO:0000256" key="2">
    <source>
        <dbReference type="ARBA" id="ARBA00022679"/>
    </source>
</evidence>
<dbReference type="PANTHER" id="PTHR43323:SF2">
    <property type="entry name" value="HYDROXYMETHYLGLUTARYL-COA SYNTHASE"/>
    <property type="match status" value="1"/>
</dbReference>
<feature type="binding site" evidence="4">
    <location>
        <position position="282"/>
    </location>
    <ligand>
        <name>CoA</name>
        <dbReference type="ChEBI" id="CHEBI:57287"/>
    </ligand>
</feature>
<gene>
    <name evidence="8" type="ORF">HETSPECPRED_002629</name>
</gene>
<comment type="catalytic activity">
    <reaction evidence="5">
        <text>acetoacetyl-CoA + acetyl-CoA + H2O = (3S)-3-hydroxy-3-methylglutaryl-CoA + CoA + H(+)</text>
        <dbReference type="Rhea" id="RHEA:10188"/>
        <dbReference type="ChEBI" id="CHEBI:15377"/>
        <dbReference type="ChEBI" id="CHEBI:15378"/>
        <dbReference type="ChEBI" id="CHEBI:43074"/>
        <dbReference type="ChEBI" id="CHEBI:57286"/>
        <dbReference type="ChEBI" id="CHEBI:57287"/>
        <dbReference type="ChEBI" id="CHEBI:57288"/>
        <dbReference type="EC" id="2.3.3.10"/>
    </reaction>
</comment>
<sequence length="479" mass="52781">MIAPAVDVGIIALEIYFPSQYVDQNDLESYDGVGTGKYTVGLGQAKMSFCDDREDINSIALTTLTSLLRKFAIDPSTIGRLEVGTETVLDKSKSCKSVLMQIFEAAGYTDIEGIDNLNACYGGTNALINSVNWIHSPSWDGRNAIVVAGDIALYDQPNARPTGGVGCIAMLIGPHAPLVMEPVRGTCIKHVYDFYKPNFKTEYPHVDGQLSIRYYLDSLEASYDGYLKKSAESKKSAHSPSVVSWALEDWANISNSISPSTPQATLPLDKFDFMVFHSPTCKLVTKAYARLLYLSYLSNPNDKVFASITTSERAYLANLSHDASLTDKILEKRFLTLSKSRFQNRVQPSMLLPNMCGNMYCASVWGALLSLLCGVEDPVNLIGKRVGVYSYGGGLAATFLSIRVSGDVGEIVKKTNLQERLDARAKVSVMDYLEATRLREEAYGQRGYKPQGDIKNLKSGTHYLVEVDGQYRRTYAVKD</sequence>
<dbReference type="PANTHER" id="PTHR43323">
    <property type="entry name" value="3-HYDROXY-3-METHYLGLUTARYL COENZYME A SYNTHASE"/>
    <property type="match status" value="1"/>
</dbReference>
<feature type="binding site" evidence="4">
    <location>
        <position position="286"/>
    </location>
    <ligand>
        <name>CoA</name>
        <dbReference type="ChEBI" id="CHEBI:57287"/>
    </ligand>
</feature>
<evidence type="ECO:0000256" key="5">
    <source>
        <dbReference type="RuleBase" id="RU364071"/>
    </source>
</evidence>
<dbReference type="EC" id="2.3.3.10" evidence="5"/>
<evidence type="ECO:0000259" key="6">
    <source>
        <dbReference type="Pfam" id="PF01154"/>
    </source>
</evidence>
<dbReference type="CDD" id="cd00827">
    <property type="entry name" value="init_cond_enzymes"/>
    <property type="match status" value="1"/>
</dbReference>
<dbReference type="Gene3D" id="3.40.47.10">
    <property type="match status" value="1"/>
</dbReference>
<reference evidence="8" key="1">
    <citation type="submission" date="2021-03" db="EMBL/GenBank/DDBJ databases">
        <authorList>
            <person name="Tagirdzhanova G."/>
        </authorList>
    </citation>
    <scope>NUCLEOTIDE SEQUENCE</scope>
</reference>
<dbReference type="Proteomes" id="UP000664521">
    <property type="component" value="Unassembled WGS sequence"/>
</dbReference>
<accession>A0A8H3PGF2</accession>
<comment type="similarity">
    <text evidence="1 5">Belongs to the thiolase-like superfamily. HMG-CoA synthase family.</text>
</comment>
<dbReference type="SUPFAM" id="SSF53901">
    <property type="entry name" value="Thiolase-like"/>
    <property type="match status" value="2"/>
</dbReference>
<dbReference type="GO" id="GO:0006696">
    <property type="term" value="P:ergosterol biosynthetic process"/>
    <property type="evidence" value="ECO:0007669"/>
    <property type="project" value="TreeGrafter"/>
</dbReference>
<evidence type="ECO:0000256" key="1">
    <source>
        <dbReference type="ARBA" id="ARBA00007061"/>
    </source>
</evidence>
<name>A0A8H3PGF2_9LECA</name>
<feature type="active site" description="Acyl-thioester intermediate" evidence="3">
    <location>
        <position position="120"/>
    </location>
</feature>
<comment type="caution">
    <text evidence="8">The sequence shown here is derived from an EMBL/GenBank/DDBJ whole genome shotgun (WGS) entry which is preliminary data.</text>
</comment>
<feature type="binding site" evidence="4">
    <location>
        <position position="211"/>
    </location>
    <ligand>
        <name>CoA</name>
        <dbReference type="ChEBI" id="CHEBI:57287"/>
    </ligand>
</feature>
<evidence type="ECO:0000259" key="7">
    <source>
        <dbReference type="Pfam" id="PF08540"/>
    </source>
</evidence>
<dbReference type="InterPro" id="IPR013528">
    <property type="entry name" value="HMG_CoA_synth_N"/>
</dbReference>
<dbReference type="Pfam" id="PF08540">
    <property type="entry name" value="HMG_CoA_synt_C"/>
    <property type="match status" value="1"/>
</dbReference>
<proteinExistence type="inferred from homology"/>
<dbReference type="InterPro" id="IPR010122">
    <property type="entry name" value="HMG_CoA_synthase_euk"/>
</dbReference>
<feature type="domain" description="Hydroxymethylglutaryl-coenzyme A synthase N-terminal" evidence="6">
    <location>
        <begin position="7"/>
        <end position="177"/>
    </location>
</feature>
<evidence type="ECO:0000256" key="4">
    <source>
        <dbReference type="PIRSR" id="PIRSR610122-2"/>
    </source>
</evidence>
<dbReference type="NCBIfam" id="TIGR01833">
    <property type="entry name" value="HMG-CoA-S_euk"/>
    <property type="match status" value="1"/>
</dbReference>
<evidence type="ECO:0000313" key="8">
    <source>
        <dbReference type="EMBL" id="CAF9940741.1"/>
    </source>
</evidence>
<dbReference type="GO" id="GO:0010142">
    <property type="term" value="P:farnesyl diphosphate biosynthetic process, mevalonate pathway"/>
    <property type="evidence" value="ECO:0007669"/>
    <property type="project" value="InterPro"/>
</dbReference>
<keyword evidence="2 5" id="KW-0808">Transferase</keyword>
<dbReference type="InterPro" id="IPR016039">
    <property type="entry name" value="Thiolase-like"/>
</dbReference>
<feature type="active site" description="Proton donor/acceptor" evidence="3">
    <location>
        <position position="277"/>
    </location>
</feature>
<feature type="binding site" evidence="4">
    <location>
        <position position="158"/>
    </location>
    <ligand>
        <name>CoA</name>
        <dbReference type="ChEBI" id="CHEBI:57287"/>
    </ligand>
</feature>
<feature type="domain" description="Hydroxymethylglutaryl-coenzyme A synthase C-terminal" evidence="7">
    <location>
        <begin position="180"/>
        <end position="478"/>
    </location>
</feature>
<dbReference type="AlphaFoldDB" id="A0A8H3PGF2"/>
<dbReference type="OrthoDB" id="1269963at2759"/>
<dbReference type="InterPro" id="IPR013746">
    <property type="entry name" value="HMG_CoA_synt_C_dom"/>
</dbReference>
<dbReference type="GO" id="GO:0004421">
    <property type="term" value="F:hydroxymethylglutaryl-CoA synthase activity"/>
    <property type="evidence" value="ECO:0007669"/>
    <property type="project" value="UniProtKB-EC"/>
</dbReference>
<keyword evidence="9" id="KW-1185">Reference proteome</keyword>
<protein>
    <recommendedName>
        <fullName evidence="5">Hydroxymethylglutaryl-CoA synthase</fullName>
        <shortName evidence="5">HMG-CoA synthase</shortName>
        <ecNumber evidence="5">2.3.3.10</ecNumber>
    </recommendedName>
    <alternativeName>
        <fullName evidence="5">3-hydroxy-3-methylglutaryl coenzyme A synthase</fullName>
    </alternativeName>
</protein>
<evidence type="ECO:0000256" key="3">
    <source>
        <dbReference type="PIRSR" id="PIRSR610122-1"/>
    </source>
</evidence>
<dbReference type="GO" id="GO:0006084">
    <property type="term" value="P:acetyl-CoA metabolic process"/>
    <property type="evidence" value="ECO:0007669"/>
    <property type="project" value="InterPro"/>
</dbReference>